<dbReference type="Proteomes" id="UP000237889">
    <property type="component" value="Chromosome"/>
</dbReference>
<dbReference type="GO" id="GO:0009103">
    <property type="term" value="P:lipopolysaccharide biosynthetic process"/>
    <property type="evidence" value="ECO:0007669"/>
    <property type="project" value="TreeGrafter"/>
</dbReference>
<organism evidence="4 5">
    <name type="scientific">Phreatobacter cathodiphilus</name>
    <dbReference type="NCBI Taxonomy" id="1868589"/>
    <lineage>
        <taxon>Bacteria</taxon>
        <taxon>Pseudomonadati</taxon>
        <taxon>Pseudomonadota</taxon>
        <taxon>Alphaproteobacteria</taxon>
        <taxon>Hyphomicrobiales</taxon>
        <taxon>Phreatobacteraceae</taxon>
        <taxon>Phreatobacter</taxon>
    </lineage>
</organism>
<evidence type="ECO:0000256" key="1">
    <source>
        <dbReference type="ARBA" id="ARBA00022679"/>
    </source>
</evidence>
<name>A0A2S0ND18_9HYPH</name>
<dbReference type="CDD" id="cd03801">
    <property type="entry name" value="GT4_PimA-like"/>
    <property type="match status" value="1"/>
</dbReference>
<dbReference type="KEGG" id="phr:C6569_13810"/>
<dbReference type="RefSeq" id="WP_106749399.1">
    <property type="nucleotide sequence ID" value="NZ_CP027668.1"/>
</dbReference>
<evidence type="ECO:0000259" key="3">
    <source>
        <dbReference type="Pfam" id="PF13439"/>
    </source>
</evidence>
<sequence>MTRAVFAIPGDLATPTGGYRYDREVLARAGTSGVDLVHLALPGSYPNPSADDLLRTAGALVSLPAGDVLLIDGLAYGALPESICLSIKSPIVALVHHPLALESGIPPEAAARLRASERTALAHARAVIVTSRSTARILAEDYDVAPDRITVAEPGTEPVPRAGGSGEPAPVILAVGALSPRKGYDVLVEALARLGGEAWRLVIAGARDRSPDTDAALQAAVARHGLARRITLAGAVSDAELDRLYDGADIFVLPSRYEGYGMVLGEAMARGLPIVTTTGGAAAETVPEGAAIKVPPGDARALASGLSRLIASRRLRADYADRAFRAGEALPGWDDTARIVAGVLARAGADPGHPATQEGSSR</sequence>
<dbReference type="PANTHER" id="PTHR46401">
    <property type="entry name" value="GLYCOSYLTRANSFERASE WBBK-RELATED"/>
    <property type="match status" value="1"/>
</dbReference>
<dbReference type="PANTHER" id="PTHR46401:SF2">
    <property type="entry name" value="GLYCOSYLTRANSFERASE WBBK-RELATED"/>
    <property type="match status" value="1"/>
</dbReference>
<dbReference type="EMBL" id="CP027668">
    <property type="protein sequence ID" value="AVO46058.1"/>
    <property type="molecule type" value="Genomic_DNA"/>
</dbReference>
<dbReference type="Gene3D" id="3.40.50.2000">
    <property type="entry name" value="Glycogen Phosphorylase B"/>
    <property type="match status" value="2"/>
</dbReference>
<dbReference type="InterPro" id="IPR001296">
    <property type="entry name" value="Glyco_trans_1"/>
</dbReference>
<dbReference type="GO" id="GO:0016757">
    <property type="term" value="F:glycosyltransferase activity"/>
    <property type="evidence" value="ECO:0007669"/>
    <property type="project" value="InterPro"/>
</dbReference>
<dbReference type="Pfam" id="PF13439">
    <property type="entry name" value="Glyco_transf_4"/>
    <property type="match status" value="1"/>
</dbReference>
<dbReference type="Pfam" id="PF00534">
    <property type="entry name" value="Glycos_transf_1"/>
    <property type="match status" value="1"/>
</dbReference>
<proteinExistence type="predicted"/>
<feature type="domain" description="Glycosyl transferase family 1" evidence="2">
    <location>
        <begin position="164"/>
        <end position="323"/>
    </location>
</feature>
<accession>A0A2S0ND18</accession>
<reference evidence="4 5" key="1">
    <citation type="submission" date="2018-03" db="EMBL/GenBank/DDBJ databases">
        <title>Genome sequencing of Phreatobacter sp.</title>
        <authorList>
            <person name="Kim S.-J."/>
            <person name="Heo J."/>
            <person name="Kwon S.-W."/>
        </authorList>
    </citation>
    <scope>NUCLEOTIDE SEQUENCE [LARGE SCALE GENOMIC DNA]</scope>
    <source>
        <strain evidence="4 5">S-12</strain>
    </source>
</reference>
<dbReference type="OrthoDB" id="9790710at2"/>
<gene>
    <name evidence="4" type="ORF">C6569_13810</name>
</gene>
<dbReference type="SUPFAM" id="SSF53756">
    <property type="entry name" value="UDP-Glycosyltransferase/glycogen phosphorylase"/>
    <property type="match status" value="1"/>
</dbReference>
<evidence type="ECO:0000313" key="5">
    <source>
        <dbReference type="Proteomes" id="UP000237889"/>
    </source>
</evidence>
<dbReference type="InterPro" id="IPR028098">
    <property type="entry name" value="Glyco_trans_4-like_N"/>
</dbReference>
<protein>
    <submittedName>
        <fullName evidence="4">Glycosyl transferase family 1</fullName>
    </submittedName>
</protein>
<evidence type="ECO:0000313" key="4">
    <source>
        <dbReference type="EMBL" id="AVO46058.1"/>
    </source>
</evidence>
<keyword evidence="5" id="KW-1185">Reference proteome</keyword>
<evidence type="ECO:0000259" key="2">
    <source>
        <dbReference type="Pfam" id="PF00534"/>
    </source>
</evidence>
<keyword evidence="1 4" id="KW-0808">Transferase</keyword>
<feature type="domain" description="Glycosyltransferase subfamily 4-like N-terminal" evidence="3">
    <location>
        <begin position="88"/>
        <end position="156"/>
    </location>
</feature>
<dbReference type="AlphaFoldDB" id="A0A2S0ND18"/>